<dbReference type="Proteomes" id="UP000012589">
    <property type="component" value="Unassembled WGS sequence"/>
</dbReference>
<reference evidence="5 6" key="1">
    <citation type="journal article" date="2014" name="Genome Announc.">
        <title>Draft genome sequences of the altered schaedler flora, a defined bacterial community from gnotobiotic mice.</title>
        <authorList>
            <person name="Wannemuehler M.J."/>
            <person name="Overstreet A.M."/>
            <person name="Ward D.V."/>
            <person name="Phillips G.J."/>
        </authorList>
    </citation>
    <scope>NUCLEOTIDE SEQUENCE [LARGE SCALE GENOMIC DNA]</scope>
    <source>
        <strain evidence="5 6">ASF492</strain>
    </source>
</reference>
<dbReference type="Gene3D" id="1.10.287.950">
    <property type="entry name" value="Methyl-accepting chemotaxis protein"/>
    <property type="match status" value="1"/>
</dbReference>
<dbReference type="PROSITE" id="PS50111">
    <property type="entry name" value="CHEMOTAXIS_TRANSDUC_2"/>
    <property type="match status" value="1"/>
</dbReference>
<dbReference type="STRING" id="1235802.C823_05322"/>
<evidence type="ECO:0000313" key="5">
    <source>
        <dbReference type="EMBL" id="EMZ19848.1"/>
    </source>
</evidence>
<organism evidence="5 6">
    <name type="scientific">Eubacterium plexicaudatum ASF492</name>
    <dbReference type="NCBI Taxonomy" id="1235802"/>
    <lineage>
        <taxon>Bacteria</taxon>
        <taxon>Bacillati</taxon>
        <taxon>Bacillota</taxon>
        <taxon>Clostridia</taxon>
        <taxon>Eubacteriales</taxon>
        <taxon>Eubacteriaceae</taxon>
        <taxon>Eubacterium</taxon>
    </lineage>
</organism>
<dbReference type="InterPro" id="IPR051310">
    <property type="entry name" value="MCP_chemotaxis"/>
</dbReference>
<dbReference type="HOGENOM" id="CLU_069562_0_0_9"/>
<dbReference type="InterPro" id="IPR004089">
    <property type="entry name" value="MCPsignal_dom"/>
</dbReference>
<dbReference type="Pfam" id="PF00015">
    <property type="entry name" value="MCPsignal"/>
    <property type="match status" value="1"/>
</dbReference>
<dbReference type="eggNOG" id="COG4936">
    <property type="taxonomic scope" value="Bacteria"/>
</dbReference>
<dbReference type="OrthoDB" id="9765776at2"/>
<keyword evidence="1" id="KW-0145">Chemotaxis</keyword>
<dbReference type="GO" id="GO:0004888">
    <property type="term" value="F:transmembrane signaling receptor activity"/>
    <property type="evidence" value="ECO:0007669"/>
    <property type="project" value="TreeGrafter"/>
</dbReference>
<evidence type="ECO:0000313" key="6">
    <source>
        <dbReference type="Proteomes" id="UP000012589"/>
    </source>
</evidence>
<feature type="domain" description="Methyl-accepting transducer" evidence="4">
    <location>
        <begin position="182"/>
        <end position="265"/>
    </location>
</feature>
<evidence type="ECO:0000259" key="4">
    <source>
        <dbReference type="PROSITE" id="PS50111"/>
    </source>
</evidence>
<gene>
    <name evidence="5" type="ORF">C823_05322</name>
</gene>
<evidence type="ECO:0000256" key="2">
    <source>
        <dbReference type="ARBA" id="ARBA00029447"/>
    </source>
</evidence>
<sequence length="265" mass="29368">MEENKEEQFVKIQDFADMREFERILSNWAAATGLAAVAVGTDGKYISKQYNFTDFCKAVRDNQKGRTKCEKCDREGKDVYSCHAGLIDFAVELTVNGEIVGKVLGGQVLPAQPDDEECKKAAAELGMNEREYVAAIHKVHVRSQEVIQASVSTLHDLMNRFVLSEYAKNQTQYIFKNLVDGVNETNELIETIKKETGTLRSIQSRQKILALNASIEAARAGDVGAGFAVVASEVAKLSERSSVVNKNIEDVVKRISEVVSSMRQK</sequence>
<accession>N2A0B3</accession>
<dbReference type="GO" id="GO:0005886">
    <property type="term" value="C:plasma membrane"/>
    <property type="evidence" value="ECO:0007669"/>
    <property type="project" value="TreeGrafter"/>
</dbReference>
<keyword evidence="6" id="KW-1185">Reference proteome</keyword>
<dbReference type="GO" id="GO:0007165">
    <property type="term" value="P:signal transduction"/>
    <property type="evidence" value="ECO:0007669"/>
    <property type="project" value="UniProtKB-KW"/>
</dbReference>
<dbReference type="PANTHER" id="PTHR43531:SF11">
    <property type="entry name" value="METHYL-ACCEPTING CHEMOTAXIS PROTEIN 3"/>
    <property type="match status" value="1"/>
</dbReference>
<evidence type="ECO:0000256" key="1">
    <source>
        <dbReference type="ARBA" id="ARBA00022500"/>
    </source>
</evidence>
<protein>
    <recommendedName>
        <fullName evidence="4">Methyl-accepting transducer domain-containing protein</fullName>
    </recommendedName>
</protein>
<comment type="caution">
    <text evidence="5">The sequence shown here is derived from an EMBL/GenBank/DDBJ whole genome shotgun (WGS) entry which is preliminary data.</text>
</comment>
<dbReference type="AlphaFoldDB" id="N2A0B3"/>
<dbReference type="eggNOG" id="COG0840">
    <property type="taxonomic scope" value="Bacteria"/>
</dbReference>
<proteinExistence type="inferred from homology"/>
<name>N2A0B3_9FIRM</name>
<dbReference type="SUPFAM" id="SSF58104">
    <property type="entry name" value="Methyl-accepting chemotaxis protein (MCP) signaling domain"/>
    <property type="match status" value="1"/>
</dbReference>
<dbReference type="GO" id="GO:0006935">
    <property type="term" value="P:chemotaxis"/>
    <property type="evidence" value="ECO:0007669"/>
    <property type="project" value="UniProtKB-KW"/>
</dbReference>
<dbReference type="EMBL" id="AQFT01000158">
    <property type="protein sequence ID" value="EMZ19848.1"/>
    <property type="molecule type" value="Genomic_DNA"/>
</dbReference>
<dbReference type="PANTHER" id="PTHR43531">
    <property type="entry name" value="PROTEIN ICFG"/>
    <property type="match status" value="1"/>
</dbReference>
<keyword evidence="3" id="KW-0807">Transducer</keyword>
<dbReference type="InterPro" id="IPR018771">
    <property type="entry name" value="PocR_dom"/>
</dbReference>
<dbReference type="PATRIC" id="fig|1235802.3.peg.5613"/>
<evidence type="ECO:0000256" key="3">
    <source>
        <dbReference type="PROSITE-ProRule" id="PRU00284"/>
    </source>
</evidence>
<comment type="similarity">
    <text evidence="2">Belongs to the methyl-accepting chemotaxis (MCP) protein family.</text>
</comment>
<dbReference type="Pfam" id="PF10114">
    <property type="entry name" value="PocR"/>
    <property type="match status" value="1"/>
</dbReference>